<evidence type="ECO:0000256" key="2">
    <source>
        <dbReference type="ARBA" id="ARBA00023235"/>
    </source>
</evidence>
<dbReference type="PROSITE" id="PS51464">
    <property type="entry name" value="SIS"/>
    <property type="match status" value="1"/>
</dbReference>
<evidence type="ECO:0000259" key="3">
    <source>
        <dbReference type="PROSITE" id="PS51464"/>
    </source>
</evidence>
<sequence length="328" mass="36379">MGDSFFKQVSDFPLMLKAALAFSKELPKIKKPSAIYISGLGGSAIGGDLVKNYLRDKIAIPITVVRDYLLPSSIKKEDLLICVSYSGNTEEALSVFKSALEKGINIAIITSGGEIHRRALKEQIPTVVVPAGLAPRSALPYLLISLLKVLEKAEVLPLQDRAILEASKFLSARKKIYDTKAKRLAKKLIGKIPIIFSSVGTTEACGYRLKCQFNENSKATAHLCVFPELDHNEIVNLARLESAASLFLLILKDEEDHERIKKRIKITKELIGKSIKESAEIRSEGEGRLCRMLSLVYFGDLVTYHLALAKKVDPREVYVIEKLKEALK</sequence>
<dbReference type="GO" id="GO:0097367">
    <property type="term" value="F:carbohydrate derivative binding"/>
    <property type="evidence" value="ECO:0007669"/>
    <property type="project" value="InterPro"/>
</dbReference>
<dbReference type="GO" id="GO:1901135">
    <property type="term" value="P:carbohydrate derivative metabolic process"/>
    <property type="evidence" value="ECO:0007669"/>
    <property type="project" value="InterPro"/>
</dbReference>
<name>A0A1F4U537_UNCSA</name>
<dbReference type="SUPFAM" id="SSF53697">
    <property type="entry name" value="SIS domain"/>
    <property type="match status" value="1"/>
</dbReference>
<dbReference type="GO" id="GO:0005975">
    <property type="term" value="P:carbohydrate metabolic process"/>
    <property type="evidence" value="ECO:0007669"/>
    <property type="project" value="InterPro"/>
</dbReference>
<accession>A0A1F4U537</accession>
<proteinExistence type="inferred from homology"/>
<dbReference type="CDD" id="cd05637">
    <property type="entry name" value="SIS_PGI_PMI_2"/>
    <property type="match status" value="1"/>
</dbReference>
<dbReference type="InterPro" id="IPR001347">
    <property type="entry name" value="SIS_dom"/>
</dbReference>
<evidence type="ECO:0000313" key="4">
    <source>
        <dbReference type="EMBL" id="OGC39977.1"/>
    </source>
</evidence>
<keyword evidence="2 4" id="KW-0413">Isomerase</keyword>
<dbReference type="InterPro" id="IPR035484">
    <property type="entry name" value="SIS_PGI/PMI_1"/>
</dbReference>
<dbReference type="NCBIfam" id="NF006423">
    <property type="entry name" value="PRK08674.1-2"/>
    <property type="match status" value="1"/>
</dbReference>
<dbReference type="Gene3D" id="3.40.50.10490">
    <property type="entry name" value="Glucose-6-phosphate isomerase like protein, domain 1"/>
    <property type="match status" value="2"/>
</dbReference>
<comment type="similarity">
    <text evidence="1">Belongs to the PGI/PMI family.</text>
</comment>
<dbReference type="EMBL" id="MEUJ01000005">
    <property type="protein sequence ID" value="OGC39977.1"/>
    <property type="molecule type" value="Genomic_DNA"/>
</dbReference>
<gene>
    <name evidence="4" type="ORF">A2438_05650</name>
</gene>
<dbReference type="AlphaFoldDB" id="A0A1F4U537"/>
<reference evidence="4 5" key="1">
    <citation type="journal article" date="2016" name="Nat. Commun.">
        <title>Thousands of microbial genomes shed light on interconnected biogeochemical processes in an aquifer system.</title>
        <authorList>
            <person name="Anantharaman K."/>
            <person name="Brown C.T."/>
            <person name="Hug L.A."/>
            <person name="Sharon I."/>
            <person name="Castelle C.J."/>
            <person name="Probst A.J."/>
            <person name="Thomas B.C."/>
            <person name="Singh A."/>
            <person name="Wilkins M.J."/>
            <person name="Karaoz U."/>
            <person name="Brodie E.L."/>
            <person name="Williams K.H."/>
            <person name="Hubbard S.S."/>
            <person name="Banfield J.F."/>
        </authorList>
    </citation>
    <scope>NUCLEOTIDE SEQUENCE [LARGE SCALE GENOMIC DNA]</scope>
</reference>
<dbReference type="CDD" id="cd05017">
    <property type="entry name" value="SIS_PGI_PMI_1"/>
    <property type="match status" value="1"/>
</dbReference>
<organism evidence="4 5">
    <name type="scientific">candidate division WOR-1 bacterium RIFOXYC2_FULL_46_14</name>
    <dbReference type="NCBI Taxonomy" id="1802587"/>
    <lineage>
        <taxon>Bacteria</taxon>
        <taxon>Bacillati</taxon>
        <taxon>Saganbacteria</taxon>
    </lineage>
</organism>
<dbReference type="Pfam" id="PF10432">
    <property type="entry name" value="bact-PGI_C"/>
    <property type="match status" value="1"/>
</dbReference>
<dbReference type="Proteomes" id="UP000179242">
    <property type="component" value="Unassembled WGS sequence"/>
</dbReference>
<dbReference type="GO" id="GO:0004347">
    <property type="term" value="F:glucose-6-phosphate isomerase activity"/>
    <property type="evidence" value="ECO:0007669"/>
    <property type="project" value="InterPro"/>
</dbReference>
<dbReference type="InterPro" id="IPR019490">
    <property type="entry name" value="Glu6P/Mann6P_isomerase_C"/>
</dbReference>
<dbReference type="InterPro" id="IPR046348">
    <property type="entry name" value="SIS_dom_sf"/>
</dbReference>
<evidence type="ECO:0000313" key="5">
    <source>
        <dbReference type="Proteomes" id="UP000179242"/>
    </source>
</evidence>
<feature type="domain" description="SIS" evidence="3">
    <location>
        <begin position="25"/>
        <end position="160"/>
    </location>
</feature>
<dbReference type="NCBIfam" id="TIGR02128">
    <property type="entry name" value="G6PI_arch"/>
    <property type="match status" value="1"/>
</dbReference>
<protein>
    <submittedName>
        <fullName evidence="4">Bifunctional phosphoglucose/phosphomannose isomerase</fullName>
    </submittedName>
</protein>
<evidence type="ECO:0000256" key="1">
    <source>
        <dbReference type="ARBA" id="ARBA00010523"/>
    </source>
</evidence>
<dbReference type="GO" id="GO:0004476">
    <property type="term" value="F:mannose-6-phosphate isomerase activity"/>
    <property type="evidence" value="ECO:0007669"/>
    <property type="project" value="InterPro"/>
</dbReference>
<dbReference type="Pfam" id="PF01380">
    <property type="entry name" value="SIS"/>
    <property type="match status" value="1"/>
</dbReference>
<comment type="caution">
    <text evidence="4">The sequence shown here is derived from an EMBL/GenBank/DDBJ whole genome shotgun (WGS) entry which is preliminary data.</text>
</comment>
<dbReference type="NCBIfam" id="NF006426">
    <property type="entry name" value="PRK08674.1-6"/>
    <property type="match status" value="1"/>
</dbReference>